<reference evidence="1 2" key="1">
    <citation type="submission" date="2014-04" db="EMBL/GenBank/DDBJ databases">
        <authorList>
            <consortium name="DOE Joint Genome Institute"/>
            <person name="Kuo A."/>
            <person name="Tarkka M."/>
            <person name="Buscot F."/>
            <person name="Kohler A."/>
            <person name="Nagy L.G."/>
            <person name="Floudas D."/>
            <person name="Copeland A."/>
            <person name="Barry K.W."/>
            <person name="Cichocki N."/>
            <person name="Veneault-Fourrey C."/>
            <person name="LaButti K."/>
            <person name="Lindquist E.A."/>
            <person name="Lipzen A."/>
            <person name="Lundell T."/>
            <person name="Morin E."/>
            <person name="Murat C."/>
            <person name="Sun H."/>
            <person name="Tunlid A."/>
            <person name="Henrissat B."/>
            <person name="Grigoriev I.V."/>
            <person name="Hibbett D.S."/>
            <person name="Martin F."/>
            <person name="Nordberg H.P."/>
            <person name="Cantor M.N."/>
            <person name="Hua S.X."/>
        </authorList>
    </citation>
    <scope>NUCLEOTIDE SEQUENCE [LARGE SCALE GENOMIC DNA]</scope>
    <source>
        <strain evidence="1 2">F 1598</strain>
    </source>
</reference>
<protein>
    <submittedName>
        <fullName evidence="1">Uncharacterized protein</fullName>
    </submittedName>
</protein>
<dbReference type="Proteomes" id="UP000054166">
    <property type="component" value="Unassembled WGS sequence"/>
</dbReference>
<organism evidence="1 2">
    <name type="scientific">Piloderma croceum (strain F 1598)</name>
    <dbReference type="NCBI Taxonomy" id="765440"/>
    <lineage>
        <taxon>Eukaryota</taxon>
        <taxon>Fungi</taxon>
        <taxon>Dikarya</taxon>
        <taxon>Basidiomycota</taxon>
        <taxon>Agaricomycotina</taxon>
        <taxon>Agaricomycetes</taxon>
        <taxon>Agaricomycetidae</taxon>
        <taxon>Atheliales</taxon>
        <taxon>Atheliaceae</taxon>
        <taxon>Piloderma</taxon>
    </lineage>
</organism>
<sequence>MPPLSERRILLDNFIKLHDPSLLSAAQAAVEMHSGASTFDYSKFCLVFNLQYVQECEGNPARAFTINHGSFVHIDDLRASLLYAEALDIQRSALERARDIAMAEAGNVMEGQLLTCFEADPWMLWSGFSICRLSETTSTKIRMDNTGASSWLDELQSFTGRGHVLREIQGEVRNLMQVGSMTMKNSGWKFRPLTDGELKHFGYNKYAEYTP</sequence>
<accession>A0A0C3EKQ2</accession>
<gene>
    <name evidence="1" type="ORF">PILCRDRAFT_15477</name>
</gene>
<evidence type="ECO:0000313" key="2">
    <source>
        <dbReference type="Proteomes" id="UP000054166"/>
    </source>
</evidence>
<dbReference type="InParanoid" id="A0A0C3EKQ2"/>
<dbReference type="AlphaFoldDB" id="A0A0C3EKQ2"/>
<keyword evidence="2" id="KW-1185">Reference proteome</keyword>
<dbReference type="HOGENOM" id="CLU_1305279_0_0_1"/>
<evidence type="ECO:0000313" key="1">
    <source>
        <dbReference type="EMBL" id="KIM73165.1"/>
    </source>
</evidence>
<proteinExistence type="predicted"/>
<name>A0A0C3EKQ2_PILCF</name>
<reference evidence="2" key="2">
    <citation type="submission" date="2015-01" db="EMBL/GenBank/DDBJ databases">
        <title>Evolutionary Origins and Diversification of the Mycorrhizal Mutualists.</title>
        <authorList>
            <consortium name="DOE Joint Genome Institute"/>
            <consortium name="Mycorrhizal Genomics Consortium"/>
            <person name="Kohler A."/>
            <person name="Kuo A."/>
            <person name="Nagy L.G."/>
            <person name="Floudas D."/>
            <person name="Copeland A."/>
            <person name="Barry K.W."/>
            <person name="Cichocki N."/>
            <person name="Veneault-Fourrey C."/>
            <person name="LaButti K."/>
            <person name="Lindquist E.A."/>
            <person name="Lipzen A."/>
            <person name="Lundell T."/>
            <person name="Morin E."/>
            <person name="Murat C."/>
            <person name="Riley R."/>
            <person name="Ohm R."/>
            <person name="Sun H."/>
            <person name="Tunlid A."/>
            <person name="Henrissat B."/>
            <person name="Grigoriev I.V."/>
            <person name="Hibbett D.S."/>
            <person name="Martin F."/>
        </authorList>
    </citation>
    <scope>NUCLEOTIDE SEQUENCE [LARGE SCALE GENOMIC DNA]</scope>
    <source>
        <strain evidence="2">F 1598</strain>
    </source>
</reference>
<dbReference type="EMBL" id="KN833091">
    <property type="protein sequence ID" value="KIM73165.1"/>
    <property type="molecule type" value="Genomic_DNA"/>
</dbReference>